<evidence type="ECO:0000313" key="3">
    <source>
        <dbReference type="Proteomes" id="UP001549047"/>
    </source>
</evidence>
<evidence type="ECO:0000259" key="1">
    <source>
        <dbReference type="Pfam" id="PF01370"/>
    </source>
</evidence>
<dbReference type="InterPro" id="IPR036291">
    <property type="entry name" value="NAD(P)-bd_dom_sf"/>
</dbReference>
<dbReference type="RefSeq" id="WP_354557941.1">
    <property type="nucleotide sequence ID" value="NZ_JBEPMB010000007.1"/>
</dbReference>
<dbReference type="Gene3D" id="3.40.50.720">
    <property type="entry name" value="NAD(P)-binding Rossmann-like Domain"/>
    <property type="match status" value="1"/>
</dbReference>
<comment type="caution">
    <text evidence="2">The sequence shown here is derived from an EMBL/GenBank/DDBJ whole genome shotgun (WGS) entry which is preliminary data.</text>
</comment>
<accession>A0ABV2J3Y5</accession>
<evidence type="ECO:0000313" key="2">
    <source>
        <dbReference type="EMBL" id="MET3615475.1"/>
    </source>
</evidence>
<dbReference type="InterPro" id="IPR051783">
    <property type="entry name" value="NAD(P)-dependent_oxidoreduct"/>
</dbReference>
<dbReference type="InterPro" id="IPR001509">
    <property type="entry name" value="Epimerase_deHydtase"/>
</dbReference>
<dbReference type="PANTHER" id="PTHR48079:SF6">
    <property type="entry name" value="NAD(P)-BINDING DOMAIN-CONTAINING PROTEIN-RELATED"/>
    <property type="match status" value="1"/>
</dbReference>
<organism evidence="2 3">
    <name type="scientific">Rhizobium aquaticum</name>
    <dbReference type="NCBI Taxonomy" id="1549636"/>
    <lineage>
        <taxon>Bacteria</taxon>
        <taxon>Pseudomonadati</taxon>
        <taxon>Pseudomonadota</taxon>
        <taxon>Alphaproteobacteria</taxon>
        <taxon>Hyphomicrobiales</taxon>
        <taxon>Rhizobiaceae</taxon>
        <taxon>Rhizobium/Agrobacterium group</taxon>
        <taxon>Rhizobium</taxon>
    </lineage>
</organism>
<feature type="domain" description="NAD-dependent epimerase/dehydratase" evidence="1">
    <location>
        <begin position="3"/>
        <end position="214"/>
    </location>
</feature>
<dbReference type="PANTHER" id="PTHR48079">
    <property type="entry name" value="PROTEIN YEEZ"/>
    <property type="match status" value="1"/>
</dbReference>
<name>A0ABV2J3Y5_9HYPH</name>
<proteinExistence type="predicted"/>
<dbReference type="EMBL" id="JBEPMB010000007">
    <property type="protein sequence ID" value="MET3615475.1"/>
    <property type="molecule type" value="Genomic_DNA"/>
</dbReference>
<dbReference type="Proteomes" id="UP001549047">
    <property type="component" value="Unassembled WGS sequence"/>
</dbReference>
<dbReference type="SUPFAM" id="SSF51735">
    <property type="entry name" value="NAD(P)-binding Rossmann-fold domains"/>
    <property type="match status" value="1"/>
</dbReference>
<keyword evidence="3" id="KW-1185">Reference proteome</keyword>
<protein>
    <submittedName>
        <fullName evidence="2">Nucleoside-diphosphate-sugar epimerase</fullName>
    </submittedName>
</protein>
<reference evidence="2 3" key="1">
    <citation type="submission" date="2024-06" db="EMBL/GenBank/DDBJ databases">
        <title>Genomic Encyclopedia of Type Strains, Phase IV (KMG-IV): sequencing the most valuable type-strain genomes for metagenomic binning, comparative biology and taxonomic classification.</title>
        <authorList>
            <person name="Goeker M."/>
        </authorList>
    </citation>
    <scope>NUCLEOTIDE SEQUENCE [LARGE SCALE GENOMIC DNA]</scope>
    <source>
        <strain evidence="2 3">DSM 29780</strain>
    </source>
</reference>
<gene>
    <name evidence="2" type="ORF">ABID16_003819</name>
</gene>
<sequence length="317" mass="34764">MKIAVLGANGRLAHAVAKVFLARGHEVIAVTRGGRCDGLSGRVEYRAADAMDRAQVIAATMGVDMIFNGLNPPYDKWEGTVLPMARNVMAAAKENRAVHLFIGNVYNYGKEIGLNVDDDAPFAPTTEKARIRIEMEALFRDATTEGVKTVILRAGDFYGTDKIGTWLDQMIATKIDKGAFSWPGPYDLPHAFAYLPDLADAFVRLAERADELPMFSQFNFEGHTLTGEDFARAAELAAGRQLARKKVSWALLNVVGLFSPIVREVVKMNYLWFTPHSLSGEKLEVFLGTVETTPADEAIAQALVDHGFVNRPYAKAA</sequence>
<dbReference type="Pfam" id="PF01370">
    <property type="entry name" value="Epimerase"/>
    <property type="match status" value="1"/>
</dbReference>